<organism evidence="2 3">
    <name type="scientific">Actinopolymorpha rutila</name>
    <dbReference type="NCBI Taxonomy" id="446787"/>
    <lineage>
        <taxon>Bacteria</taxon>
        <taxon>Bacillati</taxon>
        <taxon>Actinomycetota</taxon>
        <taxon>Actinomycetes</taxon>
        <taxon>Propionibacteriales</taxon>
        <taxon>Actinopolymorphaceae</taxon>
        <taxon>Actinopolymorpha</taxon>
    </lineage>
</organism>
<dbReference type="SUPFAM" id="SSF53597">
    <property type="entry name" value="Dihydrofolate reductase-like"/>
    <property type="match status" value="1"/>
</dbReference>
<dbReference type="RefSeq" id="WP_179790923.1">
    <property type="nucleotide sequence ID" value="NZ_BAAARR010000045.1"/>
</dbReference>
<gene>
    <name evidence="2" type="ORF">F4554_006028</name>
</gene>
<keyword evidence="3" id="KW-1185">Reference proteome</keyword>
<proteinExistence type="predicted"/>
<dbReference type="Proteomes" id="UP000579605">
    <property type="component" value="Unassembled WGS sequence"/>
</dbReference>
<accession>A0A852ZWQ4</accession>
<sequence length="216" mass="23821">MRTLAVPTFVSLDGVMQAPGGPHEDPTGGFTRGGWAVTYFDEEMLNRASETSYELLLGRGTYEIFAAHWPYDEGPVAEHLNSTRKYVASTTLDRVEWNNSTLIPGDVAEYVAALKREDGPELQVHGSPGLIQTLLRHDLIDEFRTWIFPVVLGSGKRLFDGGTPPAALKLVDSWVSKTGVMINTYVRDGEIPIGEMDFEVPTEAELARRERLAVAG</sequence>
<evidence type="ECO:0000313" key="3">
    <source>
        <dbReference type="Proteomes" id="UP000579605"/>
    </source>
</evidence>
<protein>
    <submittedName>
        <fullName evidence="2">Dihydrofolate reductase</fullName>
    </submittedName>
</protein>
<feature type="domain" description="Bacterial bifunctional deaminase-reductase C-terminal" evidence="1">
    <location>
        <begin position="3"/>
        <end position="181"/>
    </location>
</feature>
<reference evidence="2 3" key="1">
    <citation type="submission" date="2020-07" db="EMBL/GenBank/DDBJ databases">
        <title>Sequencing the genomes of 1000 actinobacteria strains.</title>
        <authorList>
            <person name="Klenk H.-P."/>
        </authorList>
    </citation>
    <scope>NUCLEOTIDE SEQUENCE [LARGE SCALE GENOMIC DNA]</scope>
    <source>
        <strain evidence="2 3">DSM 18448</strain>
    </source>
</reference>
<dbReference type="AlphaFoldDB" id="A0A852ZWQ4"/>
<dbReference type="InterPro" id="IPR002734">
    <property type="entry name" value="RibDG_C"/>
</dbReference>
<dbReference type="EMBL" id="JACBZH010000001">
    <property type="protein sequence ID" value="NYH93390.1"/>
    <property type="molecule type" value="Genomic_DNA"/>
</dbReference>
<dbReference type="Gene3D" id="3.40.430.10">
    <property type="entry name" value="Dihydrofolate Reductase, subunit A"/>
    <property type="match status" value="1"/>
</dbReference>
<dbReference type="InterPro" id="IPR050765">
    <property type="entry name" value="Riboflavin_Biosynth_HTPR"/>
</dbReference>
<dbReference type="InterPro" id="IPR024072">
    <property type="entry name" value="DHFR-like_dom_sf"/>
</dbReference>
<comment type="caution">
    <text evidence="2">The sequence shown here is derived from an EMBL/GenBank/DDBJ whole genome shotgun (WGS) entry which is preliminary data.</text>
</comment>
<dbReference type="Pfam" id="PF01872">
    <property type="entry name" value="RibD_C"/>
    <property type="match status" value="1"/>
</dbReference>
<evidence type="ECO:0000313" key="2">
    <source>
        <dbReference type="EMBL" id="NYH93390.1"/>
    </source>
</evidence>
<dbReference type="GO" id="GO:0009231">
    <property type="term" value="P:riboflavin biosynthetic process"/>
    <property type="evidence" value="ECO:0007669"/>
    <property type="project" value="InterPro"/>
</dbReference>
<dbReference type="PANTHER" id="PTHR38011:SF2">
    <property type="entry name" value="BIFUNCTIONAL DEAMINASE-REDUCTASE DOMAIN PROTEIN"/>
    <property type="match status" value="1"/>
</dbReference>
<dbReference type="GO" id="GO:0008703">
    <property type="term" value="F:5-amino-6-(5-phosphoribosylamino)uracil reductase activity"/>
    <property type="evidence" value="ECO:0007669"/>
    <property type="project" value="InterPro"/>
</dbReference>
<name>A0A852ZWQ4_9ACTN</name>
<dbReference type="PANTHER" id="PTHR38011">
    <property type="entry name" value="DIHYDROFOLATE REDUCTASE FAMILY PROTEIN (AFU_ORTHOLOGUE AFUA_8G06820)"/>
    <property type="match status" value="1"/>
</dbReference>
<evidence type="ECO:0000259" key="1">
    <source>
        <dbReference type="Pfam" id="PF01872"/>
    </source>
</evidence>